<feature type="domain" description="RCK N-terminal" evidence="2">
    <location>
        <begin position="110"/>
        <end position="225"/>
    </location>
</feature>
<dbReference type="Proteomes" id="UP000198882">
    <property type="component" value="Unassembled WGS sequence"/>
</dbReference>
<dbReference type="AlphaFoldDB" id="A0A1G8XC48"/>
<dbReference type="PANTHER" id="PTHR43833:SF13">
    <property type="entry name" value="POTASSIUM CHANNEL PROTEIN 2-RELATED"/>
    <property type="match status" value="1"/>
</dbReference>
<accession>A0A1G8XC48</accession>
<dbReference type="Gene3D" id="3.30.70.1450">
    <property type="entry name" value="Regulator of K+ conductance, C-terminal domain"/>
    <property type="match status" value="2"/>
</dbReference>
<dbReference type="Pfam" id="PF02080">
    <property type="entry name" value="TrkA_C"/>
    <property type="match status" value="2"/>
</dbReference>
<feature type="domain" description="RCK C-terminal" evidence="3">
    <location>
        <begin position="458"/>
        <end position="542"/>
    </location>
</feature>
<keyword evidence="1" id="KW-1133">Transmembrane helix</keyword>
<dbReference type="STRING" id="1095776.SAMN04515672_1673"/>
<dbReference type="PROSITE" id="PS51202">
    <property type="entry name" value="RCK_C"/>
    <property type="match status" value="2"/>
</dbReference>
<organism evidence="4 5">
    <name type="scientific">Natronorubrum texcoconense</name>
    <dbReference type="NCBI Taxonomy" id="1095776"/>
    <lineage>
        <taxon>Archaea</taxon>
        <taxon>Methanobacteriati</taxon>
        <taxon>Methanobacteriota</taxon>
        <taxon>Stenosarchaea group</taxon>
        <taxon>Halobacteria</taxon>
        <taxon>Halobacteriales</taxon>
        <taxon>Natrialbaceae</taxon>
        <taxon>Natronorubrum</taxon>
    </lineage>
</organism>
<dbReference type="InterPro" id="IPR036291">
    <property type="entry name" value="NAD(P)-bd_dom_sf"/>
</dbReference>
<dbReference type="SUPFAM" id="SSF116726">
    <property type="entry name" value="TrkA C-terminal domain-like"/>
    <property type="match status" value="2"/>
</dbReference>
<dbReference type="PROSITE" id="PS51201">
    <property type="entry name" value="RCK_N"/>
    <property type="match status" value="2"/>
</dbReference>
<dbReference type="OrthoDB" id="43518at2157"/>
<dbReference type="PANTHER" id="PTHR43833">
    <property type="entry name" value="POTASSIUM CHANNEL PROTEIN 2-RELATED-RELATED"/>
    <property type="match status" value="1"/>
</dbReference>
<protein>
    <submittedName>
        <fullName evidence="4">Trk K+ transport system, NAD-binding component</fullName>
    </submittedName>
</protein>
<sequence>MNTWWRRIVLSLVAVFGIVIVYAFIYQWGMLTFEGEERTIYESIQVVIESLTTAGFGGDTDAWNSAPMNLIVIGMNLSGVLLVFLALPLFVVPLFQRALATQPAESTDLTDHVIICSHREREDVLRDELEAADVPSVFVDDDPETVTDLTADGIEAMVGDPEQEQTLLAANIDEARALVVDISDEANPEVILTARELTDEIQIVSVAEDEAAETYHRYAGADIVVRPRQVLGHSLAAKAAMSITTELQETIELDEQFEITEFLVERDSDLAGRTIAESGVRDRMGITVIGAWFNGEFVPAPDPETTIDEHTILLVAGSHETLTELTARTLSPAEERTFRVVIGGYGEVGQTVSNTLEAEGLSRTVIDKREDLGIDVVGDVTDEDTLEAADIGSARSIVLSLDDDTAAIYATLVLEKVAPETEVIARANETETVRKLYRAGAEYVLALSTVTGRILSSILLEDEEVLTPETQFEIIRTTAPEFAGQTLTDLDIRAWLGCTVVAAERDGELLTDLGPEFTIQRGDSLIVAGSDETVNRFIAASR</sequence>
<evidence type="ECO:0000256" key="1">
    <source>
        <dbReference type="SAM" id="Phobius"/>
    </source>
</evidence>
<feature type="transmembrane region" description="Helical" evidence="1">
    <location>
        <begin position="70"/>
        <end position="92"/>
    </location>
</feature>
<feature type="transmembrane region" description="Helical" evidence="1">
    <location>
        <begin position="7"/>
        <end position="28"/>
    </location>
</feature>
<dbReference type="SUPFAM" id="SSF51735">
    <property type="entry name" value="NAD(P)-binding Rossmann-fold domains"/>
    <property type="match status" value="2"/>
</dbReference>
<proteinExistence type="predicted"/>
<dbReference type="InterPro" id="IPR003148">
    <property type="entry name" value="RCK_N"/>
</dbReference>
<dbReference type="RefSeq" id="WP_090304432.1">
    <property type="nucleotide sequence ID" value="NZ_FNFE01000002.1"/>
</dbReference>
<reference evidence="5" key="1">
    <citation type="submission" date="2016-10" db="EMBL/GenBank/DDBJ databases">
        <authorList>
            <person name="Varghese N."/>
            <person name="Submissions S."/>
        </authorList>
    </citation>
    <scope>NUCLEOTIDE SEQUENCE [LARGE SCALE GENOMIC DNA]</scope>
    <source>
        <strain evidence="5">B4,CECT 8067,JCM 17497</strain>
    </source>
</reference>
<dbReference type="SUPFAM" id="SSF81324">
    <property type="entry name" value="Voltage-gated potassium channels"/>
    <property type="match status" value="1"/>
</dbReference>
<feature type="domain" description="RCK N-terminal" evidence="2">
    <location>
        <begin position="337"/>
        <end position="445"/>
    </location>
</feature>
<evidence type="ECO:0000259" key="3">
    <source>
        <dbReference type="PROSITE" id="PS51202"/>
    </source>
</evidence>
<keyword evidence="1" id="KW-0812">Transmembrane</keyword>
<dbReference type="InterPro" id="IPR050721">
    <property type="entry name" value="Trk_Ktr_HKT_K-transport"/>
</dbReference>
<keyword evidence="1" id="KW-0472">Membrane</keyword>
<name>A0A1G8XC48_9EURY</name>
<dbReference type="InterPro" id="IPR006037">
    <property type="entry name" value="RCK_C"/>
</dbReference>
<keyword evidence="5" id="KW-1185">Reference proteome</keyword>
<dbReference type="GO" id="GO:0008324">
    <property type="term" value="F:monoatomic cation transmembrane transporter activity"/>
    <property type="evidence" value="ECO:0007669"/>
    <property type="project" value="InterPro"/>
</dbReference>
<evidence type="ECO:0000313" key="5">
    <source>
        <dbReference type="Proteomes" id="UP000198882"/>
    </source>
</evidence>
<feature type="domain" description="RCK C-terminal" evidence="3">
    <location>
        <begin position="246"/>
        <end position="331"/>
    </location>
</feature>
<dbReference type="Gene3D" id="3.40.50.720">
    <property type="entry name" value="NAD(P)-binding Rossmann-like Domain"/>
    <property type="match status" value="2"/>
</dbReference>
<evidence type="ECO:0000259" key="2">
    <source>
        <dbReference type="PROSITE" id="PS51201"/>
    </source>
</evidence>
<gene>
    <name evidence="4" type="ORF">SAMN04515672_1673</name>
</gene>
<dbReference type="InterPro" id="IPR036721">
    <property type="entry name" value="RCK_C_sf"/>
</dbReference>
<evidence type="ECO:0000313" key="4">
    <source>
        <dbReference type="EMBL" id="SDJ87360.1"/>
    </source>
</evidence>
<dbReference type="Pfam" id="PF02254">
    <property type="entry name" value="TrkA_N"/>
    <property type="match status" value="2"/>
</dbReference>
<dbReference type="EMBL" id="FNFE01000002">
    <property type="protein sequence ID" value="SDJ87360.1"/>
    <property type="molecule type" value="Genomic_DNA"/>
</dbReference>
<dbReference type="GO" id="GO:0006813">
    <property type="term" value="P:potassium ion transport"/>
    <property type="evidence" value="ECO:0007669"/>
    <property type="project" value="InterPro"/>
</dbReference>